<name>A0A5C9A1M2_9GAMM</name>
<dbReference type="EMBL" id="VRYZ01000001">
    <property type="protein sequence ID" value="TXS94763.1"/>
    <property type="molecule type" value="Genomic_DNA"/>
</dbReference>
<evidence type="ECO:0000313" key="1">
    <source>
        <dbReference type="EMBL" id="TXS94763.1"/>
    </source>
</evidence>
<dbReference type="RefSeq" id="WP_148062604.1">
    <property type="nucleotide sequence ID" value="NZ_VRYZ01000001.1"/>
</dbReference>
<organism evidence="1 2">
    <name type="scientific">Parahaliea aestuarii</name>
    <dbReference type="NCBI Taxonomy" id="1852021"/>
    <lineage>
        <taxon>Bacteria</taxon>
        <taxon>Pseudomonadati</taxon>
        <taxon>Pseudomonadota</taxon>
        <taxon>Gammaproteobacteria</taxon>
        <taxon>Cellvibrionales</taxon>
        <taxon>Halieaceae</taxon>
        <taxon>Parahaliea</taxon>
    </lineage>
</organism>
<keyword evidence="2" id="KW-1185">Reference proteome</keyword>
<reference evidence="1 2" key="1">
    <citation type="submission" date="2019-08" db="EMBL/GenBank/DDBJ databases">
        <title>Parahaliea maris sp. nov., isolated from the surface seawater.</title>
        <authorList>
            <person name="Liu Y."/>
        </authorList>
    </citation>
    <scope>NUCLEOTIDE SEQUENCE [LARGE SCALE GENOMIC DNA]</scope>
    <source>
        <strain evidence="1 2">S2-26</strain>
    </source>
</reference>
<accession>A0A5C9A1M2</accession>
<dbReference type="OrthoDB" id="1415778at2"/>
<dbReference type="Proteomes" id="UP000321933">
    <property type="component" value="Unassembled WGS sequence"/>
</dbReference>
<proteinExistence type="predicted"/>
<gene>
    <name evidence="1" type="ORF">FVW59_02295</name>
</gene>
<evidence type="ECO:0000313" key="2">
    <source>
        <dbReference type="Proteomes" id="UP000321933"/>
    </source>
</evidence>
<comment type="caution">
    <text evidence="1">The sequence shown here is derived from an EMBL/GenBank/DDBJ whole genome shotgun (WGS) entry which is preliminary data.</text>
</comment>
<dbReference type="AlphaFoldDB" id="A0A5C9A1M2"/>
<protein>
    <submittedName>
        <fullName evidence="1">Uncharacterized protein</fullName>
    </submittedName>
</protein>
<sequence length="168" mass="18212">MIAEAEVFDAVRRGYEEFETASPVEIIDYFSAIDDVSVMGHVNHIKGILFEQEYLDDLAMQGVEAEIFEPTNHPVSDIAIFEDGEVIGELQLKATESASYVAAAIEENPDVGFVVTSEVSASMNNDAVIDSGIEEAALEEAVGNTLFEESLNPVNPISVIGWLLGLPF</sequence>